<feature type="compositionally biased region" description="Basic and acidic residues" evidence="1">
    <location>
        <begin position="221"/>
        <end position="232"/>
    </location>
</feature>
<accession>A0A183L648</accession>
<evidence type="ECO:0000313" key="2">
    <source>
        <dbReference type="EMBL" id="VDP80308.1"/>
    </source>
</evidence>
<protein>
    <submittedName>
        <fullName evidence="4">Protein FAM117A</fullName>
    </submittedName>
</protein>
<evidence type="ECO:0000256" key="1">
    <source>
        <dbReference type="SAM" id="MobiDB-lite"/>
    </source>
</evidence>
<dbReference type="AlphaFoldDB" id="A0A183L648"/>
<reference evidence="2 3" key="2">
    <citation type="submission" date="2018-11" db="EMBL/GenBank/DDBJ databases">
        <authorList>
            <consortium name="Pathogen Informatics"/>
        </authorList>
    </citation>
    <scope>NUCLEOTIDE SEQUENCE [LARGE SCALE GENOMIC DNA]</scope>
    <source>
        <strain evidence="2">Dakar</strain>
        <strain evidence="3">Dakar, Senegal</strain>
    </source>
</reference>
<evidence type="ECO:0000313" key="3">
    <source>
        <dbReference type="Proteomes" id="UP000279833"/>
    </source>
</evidence>
<feature type="region of interest" description="Disordered" evidence="1">
    <location>
        <begin position="198"/>
        <end position="232"/>
    </location>
</feature>
<dbReference type="EMBL" id="UZAK01050797">
    <property type="protein sequence ID" value="VDP80308.1"/>
    <property type="molecule type" value="Genomic_DNA"/>
</dbReference>
<gene>
    <name evidence="2" type="ORF">SCUD_LOCUS22816</name>
</gene>
<sequence>MVAGDQRLVHTPFVPAGYWIPCAPLACNQGIPTPLGGLPMPTNPVKAPDIRFSSSQFRKRHPRHEKASAKNMLVSLQILELHRKNTSTEENTLPLNTEKPKRGALKRKEGFLYNSVDMDVAEMQAGNSHVQYPKFRSTQLDTSPSTLESKHVGCVSAAQLYTMVQNMSSGITDLSTNVKLLPAKFSEREHPHQFECGLSSQQFPSSSEEELQMLDTGLQQEETRDRFVNQQH</sequence>
<keyword evidence="3" id="KW-1185">Reference proteome</keyword>
<organism evidence="4">
    <name type="scientific">Schistosoma curassoni</name>
    <dbReference type="NCBI Taxonomy" id="6186"/>
    <lineage>
        <taxon>Eukaryota</taxon>
        <taxon>Metazoa</taxon>
        <taxon>Spiralia</taxon>
        <taxon>Lophotrochozoa</taxon>
        <taxon>Platyhelminthes</taxon>
        <taxon>Trematoda</taxon>
        <taxon>Digenea</taxon>
        <taxon>Strigeidida</taxon>
        <taxon>Schistosomatoidea</taxon>
        <taxon>Schistosomatidae</taxon>
        <taxon>Schistosoma</taxon>
    </lineage>
</organism>
<reference evidence="4" key="1">
    <citation type="submission" date="2016-06" db="UniProtKB">
        <authorList>
            <consortium name="WormBaseParasite"/>
        </authorList>
    </citation>
    <scope>IDENTIFICATION</scope>
</reference>
<name>A0A183L648_9TREM</name>
<proteinExistence type="predicted"/>
<evidence type="ECO:0000313" key="4">
    <source>
        <dbReference type="WBParaSite" id="SCUD_0002281901-mRNA-1"/>
    </source>
</evidence>
<dbReference type="Proteomes" id="UP000279833">
    <property type="component" value="Unassembled WGS sequence"/>
</dbReference>
<dbReference type="WBParaSite" id="SCUD_0002281901-mRNA-1">
    <property type="protein sequence ID" value="SCUD_0002281901-mRNA-1"/>
    <property type="gene ID" value="SCUD_0002281901"/>
</dbReference>